<dbReference type="InterPro" id="IPR012564">
    <property type="entry name" value="Herpes_UL74"/>
</dbReference>
<protein>
    <submittedName>
        <fullName evidence="1">Glycoprotein O</fullName>
    </submittedName>
</protein>
<reference evidence="1" key="1">
    <citation type="submission" date="2015-09" db="EMBL/GenBank/DDBJ databases">
        <title>Determination of Human Cytomegalovirus Prevalence and Glycoprotein B, O Genotypes among Children with Acute Respiratory Infections in Southwest China.</title>
        <authorList>
            <person name="Chen J."/>
            <person name="Pei X."/>
        </authorList>
    </citation>
    <scope>NUCLEOTIDE SEQUENCE</scope>
    <source>
        <strain evidence="1">CD10071904</strain>
    </source>
</reference>
<dbReference type="EMBL" id="KT826753">
    <property type="protein sequence ID" value="AMN85459.1"/>
    <property type="molecule type" value="Genomic_DNA"/>
</dbReference>
<accession>A0A140GXC0</accession>
<dbReference type="Pfam" id="PF07982">
    <property type="entry name" value="Herpes_UL74"/>
    <property type="match status" value="1"/>
</dbReference>
<organismHost>
    <name type="scientific">Homo sapiens</name>
    <name type="common">Human</name>
    <dbReference type="NCBI Taxonomy" id="9606"/>
</organismHost>
<sequence>MGKKKIRGKGVPRKFWVSTFRLIFPINGKGALNVPQGRPGKGKEPFLKGKFKKQHLKFEILNHLQTNLYPKFPQIPKIYPHFFTTNLKKFPWYYFLPGPFQNKRVTPLGFDFYTPHFQKPAKFVYSMFNQTAQKIPFRPPPWGTGPSIICFSKRLNVSNRKEPGKKGCGNFPPFNPMFFMVPRGKPNLYGGPTKVTENIQPIFFLGLPPLLLRYAQRTCPPIFY</sequence>
<feature type="non-terminal residue" evidence="1">
    <location>
        <position position="224"/>
    </location>
</feature>
<organism evidence="1">
    <name type="scientific">Human cytomegalovirus</name>
    <name type="common">HHV-5</name>
    <name type="synonym">Human herpesvirus 5</name>
    <dbReference type="NCBI Taxonomy" id="10359"/>
    <lineage>
        <taxon>Viruses</taxon>
        <taxon>Duplodnaviria</taxon>
        <taxon>Heunggongvirae</taxon>
        <taxon>Peploviricota</taxon>
        <taxon>Herviviricetes</taxon>
        <taxon>Herpesvirales</taxon>
        <taxon>Orthoherpesviridae</taxon>
        <taxon>Betaherpesvirinae</taxon>
        <taxon>Cytomegalovirus</taxon>
        <taxon>Cytomegalovirus humanbeta5</taxon>
    </lineage>
</organism>
<evidence type="ECO:0000313" key="1">
    <source>
        <dbReference type="EMBL" id="AMN85459.1"/>
    </source>
</evidence>
<name>A0A140GXC0_HCMV</name>
<proteinExistence type="predicted"/>